<dbReference type="Proteomes" id="UP000190965">
    <property type="component" value="Unassembled WGS sequence"/>
</dbReference>
<proteinExistence type="predicted"/>
<dbReference type="AlphaFoldDB" id="A0A1T2Y354"/>
<comment type="caution">
    <text evidence="1">The sequence shown here is derived from an EMBL/GenBank/DDBJ whole genome shotgun (WGS) entry which is preliminary data.</text>
</comment>
<dbReference type="RefSeq" id="WP_078742324.1">
    <property type="nucleotide sequence ID" value="NZ_MSDF01000051.1"/>
</dbReference>
<accession>A0A1T2Y354</accession>
<name>A0A1T2Y354_PSEFL</name>
<dbReference type="EMBL" id="MSDF01000051">
    <property type="protein sequence ID" value="OPA86453.1"/>
    <property type="molecule type" value="Genomic_DNA"/>
</dbReference>
<reference evidence="1 2" key="1">
    <citation type="submission" date="2016-12" db="EMBL/GenBank/DDBJ databases">
        <title>Draft genome sequences of seven strains of Pseudomonas fluorescens that produce 4-formylaminooxyvinylglycine.</title>
        <authorList>
            <person name="Okrent R.A."/>
            <person name="Manning V.A."/>
            <person name="Trippe K.M."/>
        </authorList>
    </citation>
    <scope>NUCLEOTIDE SEQUENCE [LARGE SCALE GENOMIC DNA]</scope>
    <source>
        <strain evidence="1 2">P5A</strain>
    </source>
</reference>
<organism evidence="1 2">
    <name type="scientific">Pseudomonas fluorescens</name>
    <dbReference type="NCBI Taxonomy" id="294"/>
    <lineage>
        <taxon>Bacteria</taxon>
        <taxon>Pseudomonadati</taxon>
        <taxon>Pseudomonadota</taxon>
        <taxon>Gammaproteobacteria</taxon>
        <taxon>Pseudomonadales</taxon>
        <taxon>Pseudomonadaceae</taxon>
        <taxon>Pseudomonas</taxon>
    </lineage>
</organism>
<sequence length="125" mass="14108">MKDMEASGRGCFYAEAEEGQVLFSTRLEDGQLDIYMGGFAFGKDKLMSRVFFADVSSIDSHLNAELFSNAGRSGDLDFYVPLDIRHASSSISLSVPFLSYSNVINILVEFREEWMKQATRSDYDF</sequence>
<evidence type="ECO:0000313" key="1">
    <source>
        <dbReference type="EMBL" id="OPA86453.1"/>
    </source>
</evidence>
<dbReference type="OrthoDB" id="6935018at2"/>
<protein>
    <submittedName>
        <fullName evidence="1">Uncharacterized protein</fullName>
    </submittedName>
</protein>
<evidence type="ECO:0000313" key="2">
    <source>
        <dbReference type="Proteomes" id="UP000190965"/>
    </source>
</evidence>
<gene>
    <name evidence="1" type="ORF">BFW87_24670</name>
</gene>